<dbReference type="Gene3D" id="3.40.30.10">
    <property type="entry name" value="Glutaredoxin"/>
    <property type="match status" value="1"/>
</dbReference>
<sequence length="243" mass="27320">MSNIIEFYDIASKTDGTFSPNTYKTRYLLHYKGLPYKRISVQFPDIKGVCEKIGATATAKNPDGSPLYTFPVIRDLATGVVISDSLPIAEYLEKQYPDKPTLIPAGTTGLHRAHDAAFKAKLANFFPLLLPKVPNILNEASMEFFIRTRKERLGVTPAEMSPKDPVDQWKRVEADLEVVAGWYNEGDQFIGGKKPVYADFVIASWIMFARVLYGADSPEWKNLSGTFQGGRWGRLLESLKEYE</sequence>
<name>A0A9P7RUF5_9AGAR</name>
<dbReference type="Pfam" id="PF22041">
    <property type="entry name" value="GST_C_7"/>
    <property type="match status" value="1"/>
</dbReference>
<feature type="domain" description="GST N-terminal" evidence="1">
    <location>
        <begin position="9"/>
        <end position="100"/>
    </location>
</feature>
<dbReference type="SUPFAM" id="SSF52833">
    <property type="entry name" value="Thioredoxin-like"/>
    <property type="match status" value="1"/>
</dbReference>
<evidence type="ECO:0000313" key="3">
    <source>
        <dbReference type="Proteomes" id="UP001049176"/>
    </source>
</evidence>
<evidence type="ECO:0000259" key="1">
    <source>
        <dbReference type="PROSITE" id="PS50404"/>
    </source>
</evidence>
<gene>
    <name evidence="2" type="ORF">E1B28_011579</name>
</gene>
<dbReference type="RefSeq" id="XP_043006424.1">
    <property type="nucleotide sequence ID" value="XM_043156637.1"/>
</dbReference>
<evidence type="ECO:0000313" key="2">
    <source>
        <dbReference type="EMBL" id="KAG7089954.1"/>
    </source>
</evidence>
<comment type="caution">
    <text evidence="2">The sequence shown here is derived from an EMBL/GenBank/DDBJ whole genome shotgun (WGS) entry which is preliminary data.</text>
</comment>
<dbReference type="GO" id="GO:0005737">
    <property type="term" value="C:cytoplasm"/>
    <property type="evidence" value="ECO:0007669"/>
    <property type="project" value="TreeGrafter"/>
</dbReference>
<dbReference type="PANTHER" id="PTHR43968">
    <property type="match status" value="1"/>
</dbReference>
<dbReference type="KEGG" id="more:E1B28_011579"/>
<reference evidence="2" key="1">
    <citation type="journal article" date="2021" name="Genome Biol. Evol.">
        <title>The assembled and annotated genome of the fairy-ring fungus Marasmius oreades.</title>
        <authorList>
            <person name="Hiltunen M."/>
            <person name="Ament-Velasquez S.L."/>
            <person name="Johannesson H."/>
        </authorList>
    </citation>
    <scope>NUCLEOTIDE SEQUENCE</scope>
    <source>
        <strain evidence="2">03SP1</strain>
    </source>
</reference>
<dbReference type="GeneID" id="66080654"/>
<dbReference type="AlphaFoldDB" id="A0A9P7RUF5"/>
<organism evidence="2 3">
    <name type="scientific">Marasmius oreades</name>
    <name type="common">fairy-ring Marasmius</name>
    <dbReference type="NCBI Taxonomy" id="181124"/>
    <lineage>
        <taxon>Eukaryota</taxon>
        <taxon>Fungi</taxon>
        <taxon>Dikarya</taxon>
        <taxon>Basidiomycota</taxon>
        <taxon>Agaricomycotina</taxon>
        <taxon>Agaricomycetes</taxon>
        <taxon>Agaricomycetidae</taxon>
        <taxon>Agaricales</taxon>
        <taxon>Marasmiineae</taxon>
        <taxon>Marasmiaceae</taxon>
        <taxon>Marasmius</taxon>
    </lineage>
</organism>
<keyword evidence="3" id="KW-1185">Reference proteome</keyword>
<accession>A0A9P7RUF5</accession>
<dbReference type="Gene3D" id="1.20.1050.10">
    <property type="match status" value="1"/>
</dbReference>
<dbReference type="PANTHER" id="PTHR43968:SF6">
    <property type="entry name" value="GLUTATHIONE S-TRANSFERASE OMEGA"/>
    <property type="match status" value="1"/>
</dbReference>
<dbReference type="Pfam" id="PF13409">
    <property type="entry name" value="GST_N_2"/>
    <property type="match status" value="1"/>
</dbReference>
<dbReference type="InterPro" id="IPR036249">
    <property type="entry name" value="Thioredoxin-like_sf"/>
</dbReference>
<dbReference type="EMBL" id="CM032187">
    <property type="protein sequence ID" value="KAG7089954.1"/>
    <property type="molecule type" value="Genomic_DNA"/>
</dbReference>
<dbReference type="PROSITE" id="PS50404">
    <property type="entry name" value="GST_NTER"/>
    <property type="match status" value="1"/>
</dbReference>
<proteinExistence type="predicted"/>
<protein>
    <recommendedName>
        <fullName evidence="1">GST N-terminal domain-containing protein</fullName>
    </recommendedName>
</protein>
<dbReference type="Proteomes" id="UP001049176">
    <property type="component" value="Chromosome 7"/>
</dbReference>
<dbReference type="OrthoDB" id="4951845at2759"/>
<dbReference type="InterPro" id="IPR054416">
    <property type="entry name" value="GST_UstS-like_C"/>
</dbReference>
<dbReference type="InterPro" id="IPR004045">
    <property type="entry name" value="Glutathione_S-Trfase_N"/>
</dbReference>
<dbReference type="InterPro" id="IPR050983">
    <property type="entry name" value="GST_Omega/HSP26"/>
</dbReference>